<feature type="region of interest" description="Disordered" evidence="1">
    <location>
        <begin position="427"/>
        <end position="451"/>
    </location>
</feature>
<feature type="region of interest" description="Disordered" evidence="1">
    <location>
        <begin position="469"/>
        <end position="495"/>
    </location>
</feature>
<evidence type="ECO:0000256" key="1">
    <source>
        <dbReference type="SAM" id="MobiDB-lite"/>
    </source>
</evidence>
<dbReference type="InterPro" id="IPR032675">
    <property type="entry name" value="LRR_dom_sf"/>
</dbReference>
<protein>
    <recommendedName>
        <fullName evidence="4">F-box domain-containing protein</fullName>
    </recommendedName>
</protein>
<sequence length="638" mass="70738">MTPRFVRCAEVPTEVWARCWSHCSPQDLRCLVLVSPCFREVCQRLLFEHQHFSGPSAMMVDNSNWMEALRDIHRSILRLQKLAANKHLLSYVKSCEFEGSFDISSIAWSCPGVKKVHLLEEACDSFLKLFADTLGAFSNLRVLYLTSVKIDEGLRTVLLSLKLEELAFISCDVSCWTETILPLQKFTMKPMMPEGDVPKSDIQPLHIVSPDTLRMLTIGGHRNSTALFAGFAQESKVFPNLVSLSIELWDAALPRLITFLERCPQLEELEISKSELSRLPRAPLCASVIPLLHSFKGPRLLAAFFGRARPIEVIELSSGSGVKPTKKKPVQDDLLGDLAQIAQSCAGVRSFSLTVTFPNCPEVTSAIAAHWPELRELSLVLKRVSRQPTLDDIFGFSDSDDSDDDLESGSECDEEILKQAGIRMGGILPGNWEGEDLEETEMGSDYSGEPIEEDTRTFDLAELEAEFDAPVRDLSDDGEGPNPGRPCSKLPPADFEPIPSVLVPGHLYTASGHSSPPPEVTAPASDIVYAPITFPTLINYIAAGRLSLPPVLESVRLLRPSLLTLVSDRSAPTLADQHRAIIALERALPQSLREIEFESGLTEGEDRYFCQRIWRREGDVWKQSGGTAKIASLVDRRD</sequence>
<keyword evidence="3" id="KW-1185">Reference proteome</keyword>
<dbReference type="EMBL" id="JACAZI010000026">
    <property type="protein sequence ID" value="KAF7334594.1"/>
    <property type="molecule type" value="Genomic_DNA"/>
</dbReference>
<reference evidence="2" key="1">
    <citation type="submission" date="2020-05" db="EMBL/GenBank/DDBJ databases">
        <title>Mycena genomes resolve the evolution of fungal bioluminescence.</title>
        <authorList>
            <person name="Tsai I.J."/>
        </authorList>
    </citation>
    <scope>NUCLEOTIDE SEQUENCE</scope>
    <source>
        <strain evidence="2">CCC161011</strain>
    </source>
</reference>
<dbReference type="AlphaFoldDB" id="A0A8H6X5X1"/>
<evidence type="ECO:0008006" key="4">
    <source>
        <dbReference type="Google" id="ProtNLM"/>
    </source>
</evidence>
<name>A0A8H6X5X1_9AGAR</name>
<evidence type="ECO:0000313" key="3">
    <source>
        <dbReference type="Proteomes" id="UP000620124"/>
    </source>
</evidence>
<proteinExistence type="predicted"/>
<accession>A0A8H6X5X1</accession>
<dbReference type="Proteomes" id="UP000620124">
    <property type="component" value="Unassembled WGS sequence"/>
</dbReference>
<evidence type="ECO:0000313" key="2">
    <source>
        <dbReference type="EMBL" id="KAF7334594.1"/>
    </source>
</evidence>
<feature type="compositionally biased region" description="Acidic residues" evidence="1">
    <location>
        <begin position="433"/>
        <end position="442"/>
    </location>
</feature>
<gene>
    <name evidence="2" type="ORF">MVEN_02289300</name>
</gene>
<dbReference type="Gene3D" id="3.80.10.10">
    <property type="entry name" value="Ribonuclease Inhibitor"/>
    <property type="match status" value="1"/>
</dbReference>
<dbReference type="SUPFAM" id="SSF52047">
    <property type="entry name" value="RNI-like"/>
    <property type="match status" value="1"/>
</dbReference>
<organism evidence="2 3">
    <name type="scientific">Mycena venus</name>
    <dbReference type="NCBI Taxonomy" id="2733690"/>
    <lineage>
        <taxon>Eukaryota</taxon>
        <taxon>Fungi</taxon>
        <taxon>Dikarya</taxon>
        <taxon>Basidiomycota</taxon>
        <taxon>Agaricomycotina</taxon>
        <taxon>Agaricomycetes</taxon>
        <taxon>Agaricomycetidae</taxon>
        <taxon>Agaricales</taxon>
        <taxon>Marasmiineae</taxon>
        <taxon>Mycenaceae</taxon>
        <taxon>Mycena</taxon>
    </lineage>
</organism>
<dbReference type="OrthoDB" id="2975812at2759"/>
<comment type="caution">
    <text evidence="2">The sequence shown here is derived from an EMBL/GenBank/DDBJ whole genome shotgun (WGS) entry which is preliminary data.</text>
</comment>